<proteinExistence type="predicted"/>
<protein>
    <submittedName>
        <fullName evidence="1">Uncharacterized protein</fullName>
    </submittedName>
</protein>
<dbReference type="EMBL" id="LKCN02000001">
    <property type="protein sequence ID" value="RCI15770.1"/>
    <property type="molecule type" value="Genomic_DNA"/>
</dbReference>
<name>A0A367LMZ2_9HYPO</name>
<comment type="caution">
    <text evidence="1">The sequence shown here is derived from an EMBL/GenBank/DDBJ whole genome shotgun (WGS) entry which is preliminary data.</text>
</comment>
<evidence type="ECO:0000313" key="1">
    <source>
        <dbReference type="EMBL" id="RCI15770.1"/>
    </source>
</evidence>
<dbReference type="AlphaFoldDB" id="A0A367LMZ2"/>
<keyword evidence="2" id="KW-1185">Reference proteome</keyword>
<dbReference type="Proteomes" id="UP000253664">
    <property type="component" value="Unassembled WGS sequence"/>
</dbReference>
<reference evidence="1 2" key="1">
    <citation type="journal article" date="2015" name="BMC Genomics">
        <title>Insights from the genome of Ophiocordyceps polyrhachis-furcata to pathogenicity and host specificity in insect fungi.</title>
        <authorList>
            <person name="Wichadakul D."/>
            <person name="Kobmoo N."/>
            <person name="Ingsriswang S."/>
            <person name="Tangphatsornruang S."/>
            <person name="Chantasingh D."/>
            <person name="Luangsa-ard J.J."/>
            <person name="Eurwilaichitr L."/>
        </authorList>
    </citation>
    <scope>NUCLEOTIDE SEQUENCE [LARGE SCALE GENOMIC DNA]</scope>
    <source>
        <strain evidence="1 2">BCC 54312</strain>
    </source>
</reference>
<sequence length="208" mass="23967">MHCLWRVWIDVGLTHPRLLLLSAPVDSQPMFFDRHRARASLGTDSLAFQGAAIRLPRSLVPVLDMGARVRIPHTQARICIMSSSALPPPFFLTPPGATIQFHRPSDESPSSTNVTRCFIFSLRPEICRFPHADSRTWTWTYLNSTDHRYDQNFKPIFTSIQQKNIIAPPEKSERFPPFLTHFAQLCNVSRRRRSRFEQQEMPPGRFAP</sequence>
<accession>A0A367LMZ2</accession>
<evidence type="ECO:0000313" key="2">
    <source>
        <dbReference type="Proteomes" id="UP000253664"/>
    </source>
</evidence>
<organism evidence="1 2">
    <name type="scientific">Ophiocordyceps polyrhachis-furcata BCC 54312</name>
    <dbReference type="NCBI Taxonomy" id="1330021"/>
    <lineage>
        <taxon>Eukaryota</taxon>
        <taxon>Fungi</taxon>
        <taxon>Dikarya</taxon>
        <taxon>Ascomycota</taxon>
        <taxon>Pezizomycotina</taxon>
        <taxon>Sordariomycetes</taxon>
        <taxon>Hypocreomycetidae</taxon>
        <taxon>Hypocreales</taxon>
        <taxon>Ophiocordycipitaceae</taxon>
        <taxon>Ophiocordyceps</taxon>
    </lineage>
</organism>
<gene>
    <name evidence="1" type="ORF">L249_2759</name>
</gene>